<dbReference type="Proteomes" id="UP000500953">
    <property type="component" value="Chromosome"/>
</dbReference>
<organism evidence="3 4">
    <name type="scientific">Nocardia terpenica</name>
    <dbReference type="NCBI Taxonomy" id="455432"/>
    <lineage>
        <taxon>Bacteria</taxon>
        <taxon>Bacillati</taxon>
        <taxon>Actinomycetota</taxon>
        <taxon>Actinomycetes</taxon>
        <taxon>Mycobacteriales</taxon>
        <taxon>Nocardiaceae</taxon>
        <taxon>Nocardia</taxon>
    </lineage>
</organism>
<protein>
    <submittedName>
        <fullName evidence="3">IS110 family transposase</fullName>
    </submittedName>
</protein>
<dbReference type="NCBIfam" id="NF033542">
    <property type="entry name" value="transpos_IS110"/>
    <property type="match status" value="1"/>
</dbReference>
<sequence length="452" mass="49440">MGNGSGVSRGDRNRNARLARLRALVPVANAIVGIDLADRKQMVVVCDHDSKVLARKTFRCRAWDMGAALDWAAARAARSGFEGVTVTCEPTGHRWRVLGQLAADRNMPFVCVQPAMTAWSRRAEDLTTDKTDEKDAVLIARLTAQLRCYAPEPVDETWGRLRHLGARREQLLVDLVAQVQQIRALLECVWPAALEAARQPFKSRTWMAALQLICGRDSGDFARTRRLGRDRLERLVRGEAVRAGAKRPCFRITGKLFAALDDPAGVLAHRRGALERVALLLEDWTDTKRRLVDTETRMIAILDELKLTELVTSIAGLSAVGAAAILAETGDPARFPSARAVVKHAGLAPREKQSGTFTGRARLTGAGRPGLRLAAWRGVWGTQRANPVYAARYQHLITREANRLTPTQAQAVIAAAILRQLHAVVTTGQPWNPHLATHGTTAARSAMVSTAA</sequence>
<evidence type="ECO:0000313" key="3">
    <source>
        <dbReference type="EMBL" id="QIS18020.1"/>
    </source>
</evidence>
<gene>
    <name evidence="3" type="ORF">F6W96_06615</name>
</gene>
<dbReference type="InterPro" id="IPR002525">
    <property type="entry name" value="Transp_IS110-like_N"/>
</dbReference>
<dbReference type="GO" id="GO:0004803">
    <property type="term" value="F:transposase activity"/>
    <property type="evidence" value="ECO:0007669"/>
    <property type="project" value="InterPro"/>
</dbReference>
<feature type="domain" description="Transposase IS110-like N-terminal" evidence="1">
    <location>
        <begin position="32"/>
        <end position="191"/>
    </location>
</feature>
<dbReference type="AlphaFoldDB" id="A0A6G9YXX4"/>
<dbReference type="PANTHER" id="PTHR33055">
    <property type="entry name" value="TRANSPOSASE FOR INSERTION SEQUENCE ELEMENT IS1111A"/>
    <property type="match status" value="1"/>
</dbReference>
<name>A0A6G9YXX4_9NOCA</name>
<dbReference type="Pfam" id="PF02371">
    <property type="entry name" value="Transposase_20"/>
    <property type="match status" value="1"/>
</dbReference>
<dbReference type="GO" id="GO:0003677">
    <property type="term" value="F:DNA binding"/>
    <property type="evidence" value="ECO:0007669"/>
    <property type="project" value="InterPro"/>
</dbReference>
<dbReference type="InterPro" id="IPR047650">
    <property type="entry name" value="Transpos_IS110"/>
</dbReference>
<evidence type="ECO:0000259" key="2">
    <source>
        <dbReference type="Pfam" id="PF02371"/>
    </source>
</evidence>
<evidence type="ECO:0000313" key="4">
    <source>
        <dbReference type="Proteomes" id="UP000500953"/>
    </source>
</evidence>
<dbReference type="EMBL" id="CP046173">
    <property type="protein sequence ID" value="QIS18020.1"/>
    <property type="molecule type" value="Genomic_DNA"/>
</dbReference>
<dbReference type="GO" id="GO:0006313">
    <property type="term" value="P:DNA transposition"/>
    <property type="evidence" value="ECO:0007669"/>
    <property type="project" value="InterPro"/>
</dbReference>
<evidence type="ECO:0000259" key="1">
    <source>
        <dbReference type="Pfam" id="PF01548"/>
    </source>
</evidence>
<proteinExistence type="predicted"/>
<dbReference type="RefSeq" id="WP_167485356.1">
    <property type="nucleotide sequence ID" value="NZ_CP046173.1"/>
</dbReference>
<dbReference type="InterPro" id="IPR003346">
    <property type="entry name" value="Transposase_20"/>
</dbReference>
<feature type="domain" description="Transposase IS116/IS110/IS902 C-terminal" evidence="2">
    <location>
        <begin position="309"/>
        <end position="394"/>
    </location>
</feature>
<dbReference type="Pfam" id="PF01548">
    <property type="entry name" value="DEDD_Tnp_IS110"/>
    <property type="match status" value="1"/>
</dbReference>
<accession>A0A6G9YXX4</accession>
<reference evidence="3 4" key="1">
    <citation type="journal article" date="2019" name="ACS Chem. Biol.">
        <title>Identification and Mobilization of a Cryptic Antibiotic Biosynthesis Gene Locus from a Human-Pathogenic Nocardia Isolate.</title>
        <authorList>
            <person name="Herisse M."/>
            <person name="Ishida K."/>
            <person name="Porter J.L."/>
            <person name="Howden B."/>
            <person name="Hertweck C."/>
            <person name="Stinear T.P."/>
            <person name="Pidot S.J."/>
        </authorList>
    </citation>
    <scope>NUCLEOTIDE SEQUENCE [LARGE SCALE GENOMIC DNA]</scope>
    <source>
        <strain evidence="3 4">AUSMDU00012715</strain>
    </source>
</reference>
<dbReference type="PANTHER" id="PTHR33055:SF3">
    <property type="entry name" value="PUTATIVE TRANSPOSASE FOR IS117-RELATED"/>
    <property type="match status" value="1"/>
</dbReference>